<dbReference type="Gene3D" id="3.30.565.10">
    <property type="entry name" value="Histidine kinase-like ATPase, C-terminal domain"/>
    <property type="match status" value="1"/>
</dbReference>
<dbReference type="EC" id="2.7.13.3" evidence="2"/>
<dbReference type="Gene3D" id="3.30.450.20">
    <property type="entry name" value="PAS domain"/>
    <property type="match status" value="1"/>
</dbReference>
<dbReference type="Gene3D" id="3.40.50.2300">
    <property type="match status" value="1"/>
</dbReference>
<dbReference type="HOGENOM" id="CLU_000445_114_51_7"/>
<evidence type="ECO:0000256" key="3">
    <source>
        <dbReference type="ARBA" id="ARBA00022553"/>
    </source>
</evidence>
<evidence type="ECO:0000313" key="7">
    <source>
        <dbReference type="EMBL" id="CAG37612.1"/>
    </source>
</evidence>
<dbReference type="InterPro" id="IPR004358">
    <property type="entry name" value="Sig_transdc_His_kin-like_C"/>
</dbReference>
<dbReference type="Proteomes" id="UP000000602">
    <property type="component" value="Chromosome"/>
</dbReference>
<sequence length="513" mass="55791">MDLMEKVNCVFSESNSQLQAIVNGFSGMLIYVNKKLEVIWSSRGGVFLAADGKGANCCDLLRINTEHCVGCSVAKTIVDASVEVGVSAGLLRGEGGEDEDVIFEITSSPVQEKGHVVGAMLLVNNITERFHLEKRLRQTQKMEAIGTLAGGVAHDFNNVLTPILGYSEIIRLRMEQEGLLDSAMDGYLGEILSAAGRAQKLVEQILTFSCSAEQKISLQYGQPVIKEVSRLMRTMLPATIKINLDLDEDCGRISIDPVHLQQIIVNLCTNSGHAMEGRHGTLTISLVSEERDEGGEEWLEIIVADTGCGIEDVLLERIFEPYFTTREKEQGTGMGLAVVHGLVHSYGGRLRVESEIGCGTSFHVSFPVSEKAVLVEQVVSLSELQCGSADILLVDDDEQVVDVSAALLERLGYRVLPLTSARKALVLFLQDPSRFDLLITDLTMPDLTGVELCGEVRKVRPDLPVVLCTGYSEKISEAALGKVGINHCCLKPVSFKELARVVATVLAKGEFLL</sequence>
<feature type="modified residue" description="4-aspartylphosphate" evidence="4">
    <location>
        <position position="441"/>
    </location>
</feature>
<evidence type="ECO:0000256" key="1">
    <source>
        <dbReference type="ARBA" id="ARBA00000085"/>
    </source>
</evidence>
<dbReference type="SUPFAM" id="SSF52172">
    <property type="entry name" value="CheY-like"/>
    <property type="match status" value="1"/>
</dbReference>
<dbReference type="eggNOG" id="COG4191">
    <property type="taxonomic scope" value="Bacteria"/>
</dbReference>
<dbReference type="SUPFAM" id="SSF47384">
    <property type="entry name" value="Homodimeric domain of signal transducing histidine kinase"/>
    <property type="match status" value="1"/>
</dbReference>
<accession>Q6AJ68</accession>
<evidence type="ECO:0000256" key="4">
    <source>
        <dbReference type="PROSITE-ProRule" id="PRU00169"/>
    </source>
</evidence>
<evidence type="ECO:0000313" key="8">
    <source>
        <dbReference type="Proteomes" id="UP000000602"/>
    </source>
</evidence>
<dbReference type="SMART" id="SM00388">
    <property type="entry name" value="HisKA"/>
    <property type="match status" value="1"/>
</dbReference>
<dbReference type="KEGG" id="dps:DP2883"/>
<dbReference type="Pfam" id="PF00072">
    <property type="entry name" value="Response_reg"/>
    <property type="match status" value="1"/>
</dbReference>
<dbReference type="PANTHER" id="PTHR43065">
    <property type="entry name" value="SENSOR HISTIDINE KINASE"/>
    <property type="match status" value="1"/>
</dbReference>
<evidence type="ECO:0000259" key="5">
    <source>
        <dbReference type="PROSITE" id="PS50109"/>
    </source>
</evidence>
<evidence type="ECO:0000259" key="6">
    <source>
        <dbReference type="PROSITE" id="PS50110"/>
    </source>
</evidence>
<dbReference type="InterPro" id="IPR036097">
    <property type="entry name" value="HisK_dim/P_sf"/>
</dbReference>
<dbReference type="OrthoDB" id="5487437at2"/>
<dbReference type="SMART" id="SM00387">
    <property type="entry name" value="HATPase_c"/>
    <property type="match status" value="1"/>
</dbReference>
<dbReference type="InterPro" id="IPR001789">
    <property type="entry name" value="Sig_transdc_resp-reg_receiver"/>
</dbReference>
<keyword evidence="3 4" id="KW-0597">Phosphoprotein</keyword>
<dbReference type="PROSITE" id="PS50110">
    <property type="entry name" value="RESPONSE_REGULATORY"/>
    <property type="match status" value="1"/>
</dbReference>
<dbReference type="SUPFAM" id="SSF55874">
    <property type="entry name" value="ATPase domain of HSP90 chaperone/DNA topoisomerase II/histidine kinase"/>
    <property type="match status" value="1"/>
</dbReference>
<protein>
    <recommendedName>
        <fullName evidence="2">histidine kinase</fullName>
        <ecNumber evidence="2">2.7.13.3</ecNumber>
    </recommendedName>
</protein>
<dbReference type="STRING" id="177439.DP2883"/>
<dbReference type="PANTHER" id="PTHR43065:SF42">
    <property type="entry name" value="TWO-COMPONENT SENSOR PPRA"/>
    <property type="match status" value="1"/>
</dbReference>
<dbReference type="GO" id="GO:0000155">
    <property type="term" value="F:phosphorelay sensor kinase activity"/>
    <property type="evidence" value="ECO:0007669"/>
    <property type="project" value="InterPro"/>
</dbReference>
<dbReference type="InterPro" id="IPR005467">
    <property type="entry name" value="His_kinase_dom"/>
</dbReference>
<reference evidence="8" key="1">
    <citation type="journal article" date="2004" name="Environ. Microbiol.">
        <title>The genome of Desulfotalea psychrophila, a sulfate-reducing bacterium from permanently cold Arctic sediments.</title>
        <authorList>
            <person name="Rabus R."/>
            <person name="Ruepp A."/>
            <person name="Frickey T."/>
            <person name="Rattei T."/>
            <person name="Fartmann B."/>
            <person name="Stark M."/>
            <person name="Bauer M."/>
            <person name="Zibat A."/>
            <person name="Lombardot T."/>
            <person name="Becker I."/>
            <person name="Amann J."/>
            <person name="Gellner K."/>
            <person name="Teeling H."/>
            <person name="Leuschner W.D."/>
            <person name="Gloeckner F.-O."/>
            <person name="Lupas A.N."/>
            <person name="Amann R."/>
            <person name="Klenk H.-P."/>
        </authorList>
    </citation>
    <scope>NUCLEOTIDE SEQUENCE [LARGE SCALE GENOMIC DNA]</scope>
    <source>
        <strain evidence="8">DSM 12343 / LSv54</strain>
    </source>
</reference>
<gene>
    <name evidence="7" type="ordered locus">DP2883</name>
</gene>
<dbReference type="PRINTS" id="PR00344">
    <property type="entry name" value="BCTRLSENSOR"/>
</dbReference>
<dbReference type="InterPro" id="IPR011006">
    <property type="entry name" value="CheY-like_superfamily"/>
</dbReference>
<proteinExistence type="predicted"/>
<dbReference type="Gene3D" id="1.10.287.130">
    <property type="match status" value="1"/>
</dbReference>
<dbReference type="SMART" id="SM00448">
    <property type="entry name" value="REC"/>
    <property type="match status" value="1"/>
</dbReference>
<dbReference type="InterPro" id="IPR036890">
    <property type="entry name" value="HATPase_C_sf"/>
</dbReference>
<dbReference type="Pfam" id="PF00512">
    <property type="entry name" value="HisKA"/>
    <property type="match status" value="1"/>
</dbReference>
<dbReference type="PROSITE" id="PS50109">
    <property type="entry name" value="HIS_KIN"/>
    <property type="match status" value="1"/>
</dbReference>
<comment type="catalytic activity">
    <reaction evidence="1">
        <text>ATP + protein L-histidine = ADP + protein N-phospho-L-histidine.</text>
        <dbReference type="EC" id="2.7.13.3"/>
    </reaction>
</comment>
<dbReference type="EMBL" id="CR522870">
    <property type="protein sequence ID" value="CAG37612.1"/>
    <property type="molecule type" value="Genomic_DNA"/>
</dbReference>
<dbReference type="InterPro" id="IPR003594">
    <property type="entry name" value="HATPase_dom"/>
</dbReference>
<organism evidence="7 8">
    <name type="scientific">Desulfotalea psychrophila (strain LSv54 / DSM 12343)</name>
    <dbReference type="NCBI Taxonomy" id="177439"/>
    <lineage>
        <taxon>Bacteria</taxon>
        <taxon>Pseudomonadati</taxon>
        <taxon>Thermodesulfobacteriota</taxon>
        <taxon>Desulfobulbia</taxon>
        <taxon>Desulfobulbales</taxon>
        <taxon>Desulfocapsaceae</taxon>
        <taxon>Desulfotalea</taxon>
    </lineage>
</organism>
<keyword evidence="8" id="KW-1185">Reference proteome</keyword>
<feature type="domain" description="Histidine kinase" evidence="5">
    <location>
        <begin position="151"/>
        <end position="370"/>
    </location>
</feature>
<feature type="domain" description="Response regulatory" evidence="6">
    <location>
        <begin position="390"/>
        <end position="506"/>
    </location>
</feature>
<dbReference type="InterPro" id="IPR003661">
    <property type="entry name" value="HisK_dim/P_dom"/>
</dbReference>
<evidence type="ECO:0000256" key="2">
    <source>
        <dbReference type="ARBA" id="ARBA00012438"/>
    </source>
</evidence>
<name>Q6AJ68_DESPS</name>
<dbReference type="Pfam" id="PF02518">
    <property type="entry name" value="HATPase_c"/>
    <property type="match status" value="1"/>
</dbReference>
<dbReference type="AlphaFoldDB" id="Q6AJ68"/>
<dbReference type="CDD" id="cd00082">
    <property type="entry name" value="HisKA"/>
    <property type="match status" value="1"/>
</dbReference>
<dbReference type="eggNOG" id="COG3437">
    <property type="taxonomic scope" value="Bacteria"/>
</dbReference>